<evidence type="ECO:0000313" key="1">
    <source>
        <dbReference type="EMBL" id="SVC82740.1"/>
    </source>
</evidence>
<proteinExistence type="predicted"/>
<name>A0A382QCN0_9ZZZZ</name>
<dbReference type="AlphaFoldDB" id="A0A382QCN0"/>
<gene>
    <name evidence="1" type="ORF">METZ01_LOCUS335594</name>
</gene>
<reference evidence="1" key="1">
    <citation type="submission" date="2018-05" db="EMBL/GenBank/DDBJ databases">
        <authorList>
            <person name="Lanie J.A."/>
            <person name="Ng W.-L."/>
            <person name="Kazmierczak K.M."/>
            <person name="Andrzejewski T.M."/>
            <person name="Davidsen T.M."/>
            <person name="Wayne K.J."/>
            <person name="Tettelin H."/>
            <person name="Glass J.I."/>
            <person name="Rusch D."/>
            <person name="Podicherti R."/>
            <person name="Tsui H.-C.T."/>
            <person name="Winkler M.E."/>
        </authorList>
    </citation>
    <scope>NUCLEOTIDE SEQUENCE</scope>
</reference>
<sequence>MRSDNFKKPGEFFFEFVLCILRKNISSLDPLKKGTTPVVISELSPYYYVPEYRSQQYLEWFELPGIYHRTELS</sequence>
<organism evidence="1">
    <name type="scientific">marine metagenome</name>
    <dbReference type="NCBI Taxonomy" id="408172"/>
    <lineage>
        <taxon>unclassified sequences</taxon>
        <taxon>metagenomes</taxon>
        <taxon>ecological metagenomes</taxon>
    </lineage>
</organism>
<dbReference type="EMBL" id="UINC01113260">
    <property type="protein sequence ID" value="SVC82740.1"/>
    <property type="molecule type" value="Genomic_DNA"/>
</dbReference>
<protein>
    <submittedName>
        <fullName evidence="1">Uncharacterized protein</fullName>
    </submittedName>
</protein>
<accession>A0A382QCN0</accession>